<feature type="compositionally biased region" description="Basic and acidic residues" evidence="1">
    <location>
        <begin position="278"/>
        <end position="287"/>
    </location>
</feature>
<dbReference type="GO" id="GO:0003676">
    <property type="term" value="F:nucleic acid binding"/>
    <property type="evidence" value="ECO:0007669"/>
    <property type="project" value="InterPro"/>
</dbReference>
<reference evidence="3 4" key="1">
    <citation type="journal article" date="2018" name="Cell">
        <title>The Chara Genome: Secondary Complexity and Implications for Plant Terrestrialization.</title>
        <authorList>
            <person name="Nishiyama T."/>
            <person name="Sakayama H."/>
            <person name="Vries J.D."/>
            <person name="Buschmann H."/>
            <person name="Saint-Marcoux D."/>
            <person name="Ullrich K.K."/>
            <person name="Haas F.B."/>
            <person name="Vanderstraeten L."/>
            <person name="Becker D."/>
            <person name="Lang D."/>
            <person name="Vosolsobe S."/>
            <person name="Rombauts S."/>
            <person name="Wilhelmsson P.K.I."/>
            <person name="Janitza P."/>
            <person name="Kern R."/>
            <person name="Heyl A."/>
            <person name="Rumpler F."/>
            <person name="Villalobos L.I.A.C."/>
            <person name="Clay J.M."/>
            <person name="Skokan R."/>
            <person name="Toyoda A."/>
            <person name="Suzuki Y."/>
            <person name="Kagoshima H."/>
            <person name="Schijlen E."/>
            <person name="Tajeshwar N."/>
            <person name="Catarino B."/>
            <person name="Hetherington A.J."/>
            <person name="Saltykova A."/>
            <person name="Bonnot C."/>
            <person name="Breuninger H."/>
            <person name="Symeonidi A."/>
            <person name="Radhakrishnan G.V."/>
            <person name="Van Nieuwerburgh F."/>
            <person name="Deforce D."/>
            <person name="Chang C."/>
            <person name="Karol K.G."/>
            <person name="Hedrich R."/>
            <person name="Ulvskov P."/>
            <person name="Glockner G."/>
            <person name="Delwiche C.F."/>
            <person name="Petrasek J."/>
            <person name="Van de Peer Y."/>
            <person name="Friml J."/>
            <person name="Beilby M."/>
            <person name="Dolan L."/>
            <person name="Kohara Y."/>
            <person name="Sugano S."/>
            <person name="Fujiyama A."/>
            <person name="Delaux P.-M."/>
            <person name="Quint M."/>
            <person name="TheiBen G."/>
            <person name="Hagemann M."/>
            <person name="Harholt J."/>
            <person name="Dunand C."/>
            <person name="Zachgo S."/>
            <person name="Langdale J."/>
            <person name="Maumus F."/>
            <person name="Straeten D.V.D."/>
            <person name="Gould S.B."/>
            <person name="Rensing S.A."/>
        </authorList>
    </citation>
    <scope>NUCLEOTIDE SEQUENCE [LARGE SCALE GENOMIC DNA]</scope>
    <source>
        <strain evidence="3 4">S276</strain>
    </source>
</reference>
<dbReference type="PANTHER" id="PTHR37984:SF5">
    <property type="entry name" value="PROTEIN NYNRIN-LIKE"/>
    <property type="match status" value="1"/>
</dbReference>
<feature type="compositionally biased region" description="Basic and acidic residues" evidence="1">
    <location>
        <begin position="497"/>
        <end position="506"/>
    </location>
</feature>
<comment type="caution">
    <text evidence="3">The sequence shown here is derived from an EMBL/GenBank/DDBJ whole genome shotgun (WGS) entry which is preliminary data.</text>
</comment>
<accession>A0A388MFB0</accession>
<dbReference type="PANTHER" id="PTHR37984">
    <property type="entry name" value="PROTEIN CBG26694"/>
    <property type="match status" value="1"/>
</dbReference>
<feature type="compositionally biased region" description="Basic and acidic residues" evidence="1">
    <location>
        <begin position="396"/>
        <end position="410"/>
    </location>
</feature>
<proteinExistence type="predicted"/>
<dbReference type="Pfam" id="PF17921">
    <property type="entry name" value="Integrase_H2C2"/>
    <property type="match status" value="1"/>
</dbReference>
<feature type="domain" description="Integrase catalytic" evidence="2">
    <location>
        <begin position="1117"/>
        <end position="1282"/>
    </location>
</feature>
<dbReference type="InterPro" id="IPR012337">
    <property type="entry name" value="RNaseH-like_sf"/>
</dbReference>
<dbReference type="InterPro" id="IPR041588">
    <property type="entry name" value="Integrase_H2C2"/>
</dbReference>
<dbReference type="InterPro" id="IPR001584">
    <property type="entry name" value="Integrase_cat-core"/>
</dbReference>
<feature type="compositionally biased region" description="Low complexity" evidence="1">
    <location>
        <begin position="791"/>
        <end position="805"/>
    </location>
</feature>
<evidence type="ECO:0000256" key="1">
    <source>
        <dbReference type="SAM" id="MobiDB-lite"/>
    </source>
</evidence>
<organism evidence="3 4">
    <name type="scientific">Chara braunii</name>
    <name type="common">Braun's stonewort</name>
    <dbReference type="NCBI Taxonomy" id="69332"/>
    <lineage>
        <taxon>Eukaryota</taxon>
        <taxon>Viridiplantae</taxon>
        <taxon>Streptophyta</taxon>
        <taxon>Charophyceae</taxon>
        <taxon>Charales</taxon>
        <taxon>Characeae</taxon>
        <taxon>Chara</taxon>
    </lineage>
</organism>
<dbReference type="PROSITE" id="PS50994">
    <property type="entry name" value="INTEGRASE"/>
    <property type="match status" value="1"/>
</dbReference>
<feature type="non-terminal residue" evidence="3">
    <location>
        <position position="1387"/>
    </location>
</feature>
<dbReference type="Gene3D" id="3.30.420.10">
    <property type="entry name" value="Ribonuclease H-like superfamily/Ribonuclease H"/>
    <property type="match status" value="1"/>
</dbReference>
<evidence type="ECO:0000259" key="2">
    <source>
        <dbReference type="PROSITE" id="PS50994"/>
    </source>
</evidence>
<evidence type="ECO:0000313" key="4">
    <source>
        <dbReference type="Proteomes" id="UP000265515"/>
    </source>
</evidence>
<gene>
    <name evidence="3" type="ORF">CBR_g61414</name>
</gene>
<dbReference type="EMBL" id="BFEA01001327">
    <property type="protein sequence ID" value="GBG93241.1"/>
    <property type="molecule type" value="Genomic_DNA"/>
</dbReference>
<keyword evidence="4" id="KW-1185">Reference proteome</keyword>
<dbReference type="InterPro" id="IPR036397">
    <property type="entry name" value="RNaseH_sf"/>
</dbReference>
<feature type="compositionally biased region" description="Basic and acidic residues" evidence="1">
    <location>
        <begin position="249"/>
        <end position="270"/>
    </location>
</feature>
<dbReference type="GO" id="GO:0015074">
    <property type="term" value="P:DNA integration"/>
    <property type="evidence" value="ECO:0007669"/>
    <property type="project" value="InterPro"/>
</dbReference>
<dbReference type="SUPFAM" id="SSF53098">
    <property type="entry name" value="Ribonuclease H-like"/>
    <property type="match status" value="1"/>
</dbReference>
<dbReference type="Gene3D" id="1.10.340.70">
    <property type="match status" value="1"/>
</dbReference>
<feature type="compositionally biased region" description="Low complexity" evidence="1">
    <location>
        <begin position="477"/>
        <end position="486"/>
    </location>
</feature>
<protein>
    <recommendedName>
        <fullName evidence="2">Integrase catalytic domain-containing protein</fullName>
    </recommendedName>
</protein>
<feature type="region of interest" description="Disordered" evidence="1">
    <location>
        <begin position="396"/>
        <end position="533"/>
    </location>
</feature>
<feature type="region of interest" description="Disordered" evidence="1">
    <location>
        <begin position="249"/>
        <end position="328"/>
    </location>
</feature>
<feature type="region of interest" description="Disordered" evidence="1">
    <location>
        <begin position="777"/>
        <end position="819"/>
    </location>
</feature>
<dbReference type="InterPro" id="IPR050951">
    <property type="entry name" value="Retrovirus_Pol_polyprotein"/>
</dbReference>
<name>A0A388MFB0_CHABU</name>
<sequence>MAGKRAERWWSEGGGDVRGWAEVRGTGRSLAEVTRAKMAGAEVSGRRGGGCLDRRWAEAGGGGRRWAGGATVGGGGRRWAEVGGGGWIGSGLGSESRSGGGELATWRSWHVGGGGGELVTWRSCHVGGGGGELATWWEAEAEADVGGGGQVGRGGRRWAEAANLPRGDLGTWEGEVAGRQRSGRSGRVILNYDGGDKVQLTINVEGAKEGEMRTNPKVQDAVTEARDRAERRCRRDGVTARLRITVAYHETETETDTADREQAHLDRDSGGESEMSEAGDRETDLRSWNRPGEVQRYHRAAKPVEEGPEAYSRQLTPRGRGTDQDREAEAEVANLPCGDLGILGTWEGEVANLPRGDLVMWEGEVASLPRGELATWWEAEARRRWAEVGEGGRRWVEAGGGHRDQDREAEAEVANLPRGKRKRGEAEAEAEAGRSGARSGSGEKRGEAGTSGDKQNRKRKRGEAEAGKMEGVPINKSINQSINQSSHVSRLRQQDTPADHVSRPHQQDTSAGHVSRTRQLDTSAGHVSRQSRKYHISRPLAWSMLLQSHTAFMDQRSGEADEAYQARMLAWSTETKKWADDAAAAAKKKAEDAEQAHLLALEQQRQHDEAAARAADEERNQRREKIFSGEQTLLTMAAEWRTEAENGKLEDCENKITLLLSHLTDLLATCITQQEDIHSLYDSLAQQGVVVQKVFASLMSGSDTDEGGIDDARLTRSRSLRVPHVFQTLQPGDEGLLRAERRARALAAAREAANAAAREQAAAARAAAMANGAASAASSSGTQLGMPFGPTGTSGSVGSSQSTSQMAGSQLSPLTPRGRELLELQQVERIRARLERELKQATYREKEIKNRTAKLDTLDADKAALEGLDVSAMSDQMKILKNSVLSLHAHVDSRLDIMQNSLDQILDLLQKSGFRPAAQSPLPLTAMPGPFPVQAGTQPSDPRHRQQHHRSRWMTFIDQFDFFPDHIPGKSNRFADALSWRPDHCTAVYSTFEIDDDLRKSFIRVYQANPEFRDKYANCSSPNPAPSHYRIQEGYLLVHTQGKDLLCVPSDPHLRTRLLGEFYDAPAIGHFGVNRTIGRLRERFWWPGLLGDVTRYCESCEVYWRCKSCNHRLYGELRPLPVSLRRREAIAMDITGPFPKHKTGVDEILTVVDRLTKFAMFLPCRYHAKAPELAEVLSAGWIRTKGYPKEIICDRDIRFMSEFWLALIKRWGSSFKPSSARHPQTDGQTERAHQTAQVLLCTLIRPDQKDWVERLPDVELAYNCSIHPAIGISPFEFEHGSPVTSPLDTITPRTVESDDHLIFLRWMQELLVKARDQMAKTQQRMSRQANRQRLPCLFHAGDLVWVSAAEFSLEQDNSRKLLPKWMGPWQIVAPAGDAPEGPSFTIQ</sequence>
<evidence type="ECO:0000313" key="3">
    <source>
        <dbReference type="EMBL" id="GBG93241.1"/>
    </source>
</evidence>
<dbReference type="Gramene" id="GBG93241">
    <property type="protein sequence ID" value="GBG93241"/>
    <property type="gene ID" value="CBR_g61414"/>
</dbReference>
<dbReference type="Proteomes" id="UP000265515">
    <property type="component" value="Unassembled WGS sequence"/>
</dbReference>